<dbReference type="RefSeq" id="WP_137629377.1">
    <property type="nucleotide sequence ID" value="NZ_BJDJ01000021.1"/>
</dbReference>
<name>A0ABW1S0B1_9LACO</name>
<protein>
    <submittedName>
        <fullName evidence="2">DUF6681 family protein</fullName>
    </submittedName>
</protein>
<feature type="transmembrane region" description="Helical" evidence="1">
    <location>
        <begin position="25"/>
        <end position="42"/>
    </location>
</feature>
<sequence>MFSILDMINHALGYVNVNVKIKNQIYTLLGAAGNCYLGYVAVRLMQNGSWLRGIIYMLVFLVVIYFLMLNIFYYFTEKKPPFDLSPKIEKLLGGKPKEAVAAEKQAAMGNQNQPYIPANGIFDGQELLPAAVKTSRAEEENVHQIVDQLQAANIVRLDYGGMSDAAIMKQVRATGEPVSAIGQGIQIPFSQLKLENHKLVIYAGINQIDQLPVGHITRVGLTDVHDAHEDYKLYLASTLITGGMEKIAGRTSTIEQPGEYQVTAQVAFEDRESDATPTRSTY</sequence>
<evidence type="ECO:0000256" key="1">
    <source>
        <dbReference type="SAM" id="Phobius"/>
    </source>
</evidence>
<keyword evidence="3" id="KW-1185">Reference proteome</keyword>
<dbReference type="InterPro" id="IPR046503">
    <property type="entry name" value="DUF6681"/>
</dbReference>
<evidence type="ECO:0000313" key="2">
    <source>
        <dbReference type="EMBL" id="MFC6181151.1"/>
    </source>
</evidence>
<accession>A0ABW1S0B1</accession>
<dbReference type="Pfam" id="PF20386">
    <property type="entry name" value="DUF6681"/>
    <property type="match status" value="1"/>
</dbReference>
<feature type="transmembrane region" description="Helical" evidence="1">
    <location>
        <begin position="54"/>
        <end position="75"/>
    </location>
</feature>
<comment type="caution">
    <text evidence="2">The sequence shown here is derived from an EMBL/GenBank/DDBJ whole genome shotgun (WGS) entry which is preliminary data.</text>
</comment>
<dbReference type="EMBL" id="JBHSSC010000034">
    <property type="protein sequence ID" value="MFC6181151.1"/>
    <property type="molecule type" value="Genomic_DNA"/>
</dbReference>
<dbReference type="Proteomes" id="UP001596282">
    <property type="component" value="Unassembled WGS sequence"/>
</dbReference>
<organism evidence="2 3">
    <name type="scientific">Lactiplantibacillus daowaiensis</name>
    <dbReference type="NCBI Taxonomy" id="2559918"/>
    <lineage>
        <taxon>Bacteria</taxon>
        <taxon>Bacillati</taxon>
        <taxon>Bacillota</taxon>
        <taxon>Bacilli</taxon>
        <taxon>Lactobacillales</taxon>
        <taxon>Lactobacillaceae</taxon>
        <taxon>Lactiplantibacillus</taxon>
    </lineage>
</organism>
<gene>
    <name evidence="2" type="ORF">ACFP5Y_07965</name>
</gene>
<reference evidence="3" key="1">
    <citation type="journal article" date="2019" name="Int. J. Syst. Evol. Microbiol.">
        <title>The Global Catalogue of Microorganisms (GCM) 10K type strain sequencing project: providing services to taxonomists for standard genome sequencing and annotation.</title>
        <authorList>
            <consortium name="The Broad Institute Genomics Platform"/>
            <consortium name="The Broad Institute Genome Sequencing Center for Infectious Disease"/>
            <person name="Wu L."/>
            <person name="Ma J."/>
        </authorList>
    </citation>
    <scope>NUCLEOTIDE SEQUENCE [LARGE SCALE GENOMIC DNA]</scope>
    <source>
        <strain evidence="3">CCM 8933</strain>
    </source>
</reference>
<evidence type="ECO:0000313" key="3">
    <source>
        <dbReference type="Proteomes" id="UP001596282"/>
    </source>
</evidence>
<keyword evidence="1" id="KW-0472">Membrane</keyword>
<proteinExistence type="predicted"/>
<keyword evidence="1" id="KW-0812">Transmembrane</keyword>
<keyword evidence="1" id="KW-1133">Transmembrane helix</keyword>